<dbReference type="EMBL" id="ACCL02000002">
    <property type="protein sequence ID" value="EET62530.1"/>
    <property type="molecule type" value="Genomic_DNA"/>
</dbReference>
<proteinExistence type="predicted"/>
<gene>
    <name evidence="1" type="ORF">BRYFOR_05565</name>
</gene>
<protein>
    <submittedName>
        <fullName evidence="1">Aldose 1-epimerase</fullName>
    </submittedName>
</protein>
<dbReference type="OrthoDB" id="9795355at2"/>
<dbReference type="Proteomes" id="UP000005561">
    <property type="component" value="Unassembled WGS sequence"/>
</dbReference>
<evidence type="ECO:0000313" key="2">
    <source>
        <dbReference type="Proteomes" id="UP000005561"/>
    </source>
</evidence>
<reference evidence="1" key="1">
    <citation type="submission" date="2009-07" db="EMBL/GenBank/DDBJ databases">
        <authorList>
            <person name="Weinstock G."/>
            <person name="Sodergren E."/>
            <person name="Clifton S."/>
            <person name="Fulton L."/>
            <person name="Fulton B."/>
            <person name="Courtney L."/>
            <person name="Fronick C."/>
            <person name="Harrison M."/>
            <person name="Strong C."/>
            <person name="Farmer C."/>
            <person name="Delahaunty K."/>
            <person name="Markovic C."/>
            <person name="Hall O."/>
            <person name="Minx P."/>
            <person name="Tomlinson C."/>
            <person name="Mitreva M."/>
            <person name="Nelson J."/>
            <person name="Hou S."/>
            <person name="Wollam A."/>
            <person name="Pepin K.H."/>
            <person name="Johnson M."/>
            <person name="Bhonagiri V."/>
            <person name="Nash W.E."/>
            <person name="Warren W."/>
            <person name="Chinwalla A."/>
            <person name="Mardis E.R."/>
            <person name="Wilson R.K."/>
        </authorList>
    </citation>
    <scope>NUCLEOTIDE SEQUENCE [LARGE SCALE GENOMIC DNA]</scope>
    <source>
        <strain evidence="1">DSM 14469</strain>
    </source>
</reference>
<dbReference type="GO" id="GO:0030246">
    <property type="term" value="F:carbohydrate binding"/>
    <property type="evidence" value="ECO:0007669"/>
    <property type="project" value="InterPro"/>
</dbReference>
<dbReference type="RefSeq" id="WP_006860365.1">
    <property type="nucleotide sequence ID" value="NZ_ACCL02000002.1"/>
</dbReference>
<dbReference type="STRING" id="168384.SAMN05660368_02174"/>
<dbReference type="CDD" id="cd09024">
    <property type="entry name" value="Aldose_epim_lacX"/>
    <property type="match status" value="1"/>
</dbReference>
<dbReference type="Pfam" id="PF01263">
    <property type="entry name" value="Aldose_epim"/>
    <property type="match status" value="1"/>
</dbReference>
<sequence>MQKYVLENENLKVTVRSKSAELVSIIKKETGTEYLWNGDSRYWGWTSPVLFPFVGGLREKQYRYQGKTYHMNQHGFARDYEFVLLSQTEKEIWLAFSATEETKENYPFDFCLRIGYRLEGSRITVLWEVENTDEKTLYFSIGAHPAFMCPLDGKGEQTDYYMGFETDKKELQYRLIDLNCNLIDPKEYPLALDDGLHKIEKDRFDLDALVIEHQQTGKMWLAGPDKKPYVSVTFDAPLFGVWSPAGKNAPFICIEPWYGRSDSTVFYGTLEEREYGNTAQPGEVFARSYDITIY</sequence>
<comment type="caution">
    <text evidence="1">The sequence shown here is derived from an EMBL/GenBank/DDBJ whole genome shotgun (WGS) entry which is preliminary data.</text>
</comment>
<dbReference type="SUPFAM" id="SSF74650">
    <property type="entry name" value="Galactose mutarotase-like"/>
    <property type="match status" value="1"/>
</dbReference>
<dbReference type="eggNOG" id="COG2017">
    <property type="taxonomic scope" value="Bacteria"/>
</dbReference>
<dbReference type="InterPro" id="IPR008183">
    <property type="entry name" value="Aldose_1/G6P_1-epimerase"/>
</dbReference>
<dbReference type="InterPro" id="IPR011013">
    <property type="entry name" value="Gal_mutarotase_sf_dom"/>
</dbReference>
<dbReference type="InterPro" id="IPR014718">
    <property type="entry name" value="GH-type_carb-bd"/>
</dbReference>
<organism evidence="1 2">
    <name type="scientific">Marvinbryantia formatexigens DSM 14469</name>
    <dbReference type="NCBI Taxonomy" id="478749"/>
    <lineage>
        <taxon>Bacteria</taxon>
        <taxon>Bacillati</taxon>
        <taxon>Bacillota</taxon>
        <taxon>Clostridia</taxon>
        <taxon>Lachnospirales</taxon>
        <taxon>Lachnospiraceae</taxon>
        <taxon>Marvinbryantia</taxon>
    </lineage>
</organism>
<name>C6LAC3_9FIRM</name>
<dbReference type="GO" id="GO:0016853">
    <property type="term" value="F:isomerase activity"/>
    <property type="evidence" value="ECO:0007669"/>
    <property type="project" value="InterPro"/>
</dbReference>
<dbReference type="AlphaFoldDB" id="C6LAC3"/>
<dbReference type="Gene3D" id="2.70.98.10">
    <property type="match status" value="1"/>
</dbReference>
<dbReference type="GO" id="GO:0005975">
    <property type="term" value="P:carbohydrate metabolic process"/>
    <property type="evidence" value="ECO:0007669"/>
    <property type="project" value="InterPro"/>
</dbReference>
<dbReference type="InterPro" id="IPR037481">
    <property type="entry name" value="LacX"/>
</dbReference>
<accession>C6LAC3</accession>
<evidence type="ECO:0000313" key="1">
    <source>
        <dbReference type="EMBL" id="EET62530.1"/>
    </source>
</evidence>
<keyword evidence="2" id="KW-1185">Reference proteome</keyword>